<dbReference type="InterPro" id="IPR043502">
    <property type="entry name" value="DNA/RNA_pol_sf"/>
</dbReference>
<dbReference type="InterPro" id="IPR001878">
    <property type="entry name" value="Znf_CCHC"/>
</dbReference>
<reference evidence="4" key="2">
    <citation type="submission" date="2022-01" db="EMBL/GenBank/DDBJ databases">
        <authorList>
            <person name="Yamashiro T."/>
            <person name="Shiraishi A."/>
            <person name="Satake H."/>
            <person name="Nakayama K."/>
        </authorList>
    </citation>
    <scope>NUCLEOTIDE SEQUENCE</scope>
</reference>
<dbReference type="SUPFAM" id="SSF56672">
    <property type="entry name" value="DNA/RNA polymerases"/>
    <property type="match status" value="1"/>
</dbReference>
<keyword evidence="5" id="KW-1185">Reference proteome</keyword>
<feature type="domain" description="CCHC-type" evidence="3">
    <location>
        <begin position="648"/>
        <end position="663"/>
    </location>
</feature>
<organism evidence="4 5">
    <name type="scientific">Tanacetum coccineum</name>
    <dbReference type="NCBI Taxonomy" id="301880"/>
    <lineage>
        <taxon>Eukaryota</taxon>
        <taxon>Viridiplantae</taxon>
        <taxon>Streptophyta</taxon>
        <taxon>Embryophyta</taxon>
        <taxon>Tracheophyta</taxon>
        <taxon>Spermatophyta</taxon>
        <taxon>Magnoliopsida</taxon>
        <taxon>eudicotyledons</taxon>
        <taxon>Gunneridae</taxon>
        <taxon>Pentapetalae</taxon>
        <taxon>asterids</taxon>
        <taxon>campanulids</taxon>
        <taxon>Asterales</taxon>
        <taxon>Asteraceae</taxon>
        <taxon>Asteroideae</taxon>
        <taxon>Anthemideae</taxon>
        <taxon>Anthemidinae</taxon>
        <taxon>Tanacetum</taxon>
    </lineage>
</organism>
<comment type="caution">
    <text evidence="4">The sequence shown here is derived from an EMBL/GenBank/DDBJ whole genome shotgun (WGS) entry which is preliminary data.</text>
</comment>
<dbReference type="InterPro" id="IPR032567">
    <property type="entry name" value="RTL1-rel"/>
</dbReference>
<dbReference type="GO" id="GO:0003964">
    <property type="term" value="F:RNA-directed DNA polymerase activity"/>
    <property type="evidence" value="ECO:0007669"/>
    <property type="project" value="UniProtKB-KW"/>
</dbReference>
<evidence type="ECO:0000313" key="4">
    <source>
        <dbReference type="EMBL" id="GJS51659.1"/>
    </source>
</evidence>
<feature type="region of interest" description="Disordered" evidence="2">
    <location>
        <begin position="582"/>
        <end position="606"/>
    </location>
</feature>
<keyword evidence="1" id="KW-0863">Zinc-finger</keyword>
<dbReference type="Pfam" id="PF08284">
    <property type="entry name" value="RVP_2"/>
    <property type="match status" value="1"/>
</dbReference>
<gene>
    <name evidence="4" type="ORF">Tco_0625021</name>
</gene>
<evidence type="ECO:0000259" key="3">
    <source>
        <dbReference type="PROSITE" id="PS50158"/>
    </source>
</evidence>
<feature type="compositionally biased region" description="Polar residues" evidence="2">
    <location>
        <begin position="597"/>
        <end position="606"/>
    </location>
</feature>
<dbReference type="InterPro" id="IPR043128">
    <property type="entry name" value="Rev_trsase/Diguanyl_cyclase"/>
</dbReference>
<dbReference type="EMBL" id="BQNB010008601">
    <property type="protein sequence ID" value="GJS51659.1"/>
    <property type="molecule type" value="Genomic_DNA"/>
</dbReference>
<dbReference type="PANTHER" id="PTHR15503">
    <property type="entry name" value="LDOC1 RELATED"/>
    <property type="match status" value="1"/>
</dbReference>
<accession>A0ABQ4WFR6</accession>
<sequence length="1006" mass="111960">MGPYLWVSRIGIKNQGYREPGSLSRSWLFSVISISSDSSEESVGTSTARVILFGAIPTTIPSTTPTADLPIIHDDTLMIHPLFYQFDTSKKPPSQDPYEVIVARWRSRVMFEYRHSISCDLSSSLSLLHFTKLRSWLFSVISISSDSSEESVGTSTARVILFGAIPTTISSTTPTADLPIIHDDTLMIHPLFHQLYPTDYSSLDHFTSDDLPRDSLLDSSSKTSSDSYSDTSSDSSSRHSSSGYAISYSPCNSPTTISMGPSRKRCRSPTTSVPAASPVPGALSPVRADLLSPRKRIRDSNFMTDLEADIDASIAFADDIAARGTNVRVKIGTAAEEEAESSARGTIEIGVDRVTHPVVSNNIVMPVRVDFPELVSVDRSLEVMQRGLEVVMQELYDHMVEILVHRNYADCYTFQNDPRCDQRADCQNDQQDDNVKANGDNGNGNGNGNGNPNVNNGGTEGVVGLTRWFEKMETVFHINNCSPRTVGVDVAYAMTWKALMKLMTEVYCPRNEIQKMEIKLWNLTVKGNDLTAYNQRFQELTMLCIKMVLKKEDQVEKHIVGLPDNIQGNVIAAEPGYAIKNAENKRRIDNNSRDNRGQQQPFKRQNINGQNVARACTVGNNVKRRGYAGALPYYNKCRMHHEGSCTMKCGNCKKVGHITRDCKAAVAATTQRVPNGNQTGNTCYECGRQGHYRNECPKLRNQNRGNKTGNKTGNNEAKARAYAIGGGGANLYSNVVMGMFLLNNHYATMLFDLGVDKSFVLTTFSALLDVIPSTLDTSYVVELVDGRILETNMILRGCTLGLLGHPFDIDSMHVELGSFNDIVSMDWLAKYHAVIVCDEKIVRIPYGDEVLIIEGDGCNGGITAKKIDDKTEEKRLEDVPIVRDFREVFLKDLPGLPPTRQVEFQIDLVPDAAPVARSLHSLAPSEMQELSTYLSFQMCINYCELNKLNVKNRYPLSRIEDLFDQLQGSRVYSKIDLRSGYHQLRVREEDILKTAFRNLITSDYTL</sequence>
<feature type="region of interest" description="Disordered" evidence="2">
    <location>
        <begin position="215"/>
        <end position="285"/>
    </location>
</feature>
<dbReference type="InterPro" id="IPR036875">
    <property type="entry name" value="Znf_CCHC_sf"/>
</dbReference>
<dbReference type="PROSITE" id="PS50158">
    <property type="entry name" value="ZF_CCHC"/>
    <property type="match status" value="2"/>
</dbReference>
<dbReference type="Gene3D" id="2.40.70.10">
    <property type="entry name" value="Acid Proteases"/>
    <property type="match status" value="1"/>
</dbReference>
<keyword evidence="1" id="KW-0862">Zinc</keyword>
<feature type="compositionally biased region" description="Low complexity" evidence="2">
    <location>
        <begin position="217"/>
        <end position="249"/>
    </location>
</feature>
<dbReference type="InterPro" id="IPR021109">
    <property type="entry name" value="Peptidase_aspartic_dom_sf"/>
</dbReference>
<dbReference type="Gene3D" id="3.30.70.270">
    <property type="match status" value="1"/>
</dbReference>
<evidence type="ECO:0000256" key="1">
    <source>
        <dbReference type="PROSITE-ProRule" id="PRU00047"/>
    </source>
</evidence>
<dbReference type="Gene3D" id="3.10.10.10">
    <property type="entry name" value="HIV Type 1 Reverse Transcriptase, subunit A, domain 1"/>
    <property type="match status" value="1"/>
</dbReference>
<dbReference type="PANTHER" id="PTHR15503:SF45">
    <property type="entry name" value="RNA-DIRECTED DNA POLYMERASE HOMOLOG"/>
    <property type="match status" value="1"/>
</dbReference>
<dbReference type="Proteomes" id="UP001151760">
    <property type="component" value="Unassembled WGS sequence"/>
</dbReference>
<dbReference type="Gene3D" id="4.10.60.10">
    <property type="entry name" value="Zinc finger, CCHC-type"/>
    <property type="match status" value="1"/>
</dbReference>
<keyword evidence="4" id="KW-0695">RNA-directed DNA polymerase</keyword>
<reference evidence="4" key="1">
    <citation type="journal article" date="2022" name="Int. J. Mol. Sci.">
        <title>Draft Genome of Tanacetum Coccineum: Genomic Comparison of Closely Related Tanacetum-Family Plants.</title>
        <authorList>
            <person name="Yamashiro T."/>
            <person name="Shiraishi A."/>
            <person name="Nakayama K."/>
            <person name="Satake H."/>
        </authorList>
    </citation>
    <scope>NUCLEOTIDE SEQUENCE</scope>
</reference>
<feature type="compositionally biased region" description="Polar residues" evidence="2">
    <location>
        <begin position="250"/>
        <end position="259"/>
    </location>
</feature>
<dbReference type="CDD" id="cd00303">
    <property type="entry name" value="retropepsin_like"/>
    <property type="match status" value="1"/>
</dbReference>
<dbReference type="InterPro" id="IPR005162">
    <property type="entry name" value="Retrotrans_gag_dom"/>
</dbReference>
<proteinExistence type="predicted"/>
<evidence type="ECO:0000256" key="2">
    <source>
        <dbReference type="SAM" id="MobiDB-lite"/>
    </source>
</evidence>
<keyword evidence="1" id="KW-0479">Metal-binding</keyword>
<dbReference type="Pfam" id="PF00098">
    <property type="entry name" value="zf-CCHC"/>
    <property type="match status" value="1"/>
</dbReference>
<dbReference type="CDD" id="cd01647">
    <property type="entry name" value="RT_LTR"/>
    <property type="match status" value="1"/>
</dbReference>
<name>A0ABQ4WFR6_9ASTR</name>
<feature type="domain" description="CCHC-type" evidence="3">
    <location>
        <begin position="683"/>
        <end position="698"/>
    </location>
</feature>
<dbReference type="Pfam" id="PF03732">
    <property type="entry name" value="Retrotrans_gag"/>
    <property type="match status" value="1"/>
</dbReference>
<protein>
    <submittedName>
        <fullName evidence="4">Reverse transcriptase domain-containing protein</fullName>
    </submittedName>
</protein>
<feature type="region of interest" description="Disordered" evidence="2">
    <location>
        <begin position="424"/>
        <end position="457"/>
    </location>
</feature>
<dbReference type="SUPFAM" id="SSF57756">
    <property type="entry name" value="Retrovirus zinc finger-like domains"/>
    <property type="match status" value="1"/>
</dbReference>
<evidence type="ECO:0000313" key="5">
    <source>
        <dbReference type="Proteomes" id="UP001151760"/>
    </source>
</evidence>
<feature type="compositionally biased region" description="Basic and acidic residues" evidence="2">
    <location>
        <begin position="582"/>
        <end position="596"/>
    </location>
</feature>
<dbReference type="SMART" id="SM00343">
    <property type="entry name" value="ZnF_C2HC"/>
    <property type="match status" value="2"/>
</dbReference>
<keyword evidence="4" id="KW-0808">Transferase</keyword>
<keyword evidence="4" id="KW-0548">Nucleotidyltransferase</keyword>